<evidence type="ECO:0000256" key="5">
    <source>
        <dbReference type="ARBA" id="ARBA00004906"/>
    </source>
</evidence>
<evidence type="ECO:0000256" key="12">
    <source>
        <dbReference type="ARBA" id="ARBA00022786"/>
    </source>
</evidence>
<evidence type="ECO:0000256" key="3">
    <source>
        <dbReference type="ARBA" id="ARBA00004177"/>
    </source>
</evidence>
<comment type="pathway">
    <text evidence="5">Protein modification; protein ubiquitination.</text>
</comment>
<dbReference type="PANTHER" id="PTHR46661">
    <property type="entry name" value="E3 UBIQUITIN-PROTEIN LIGASE ZNRF1-LIKE PROTEIN"/>
    <property type="match status" value="1"/>
</dbReference>
<keyword evidence="23" id="KW-1133">Transmembrane helix</keyword>
<accession>A0A8C6AJ34</accession>
<dbReference type="GO" id="GO:0043161">
    <property type="term" value="P:proteasome-mediated ubiquitin-dependent protein catabolic process"/>
    <property type="evidence" value="ECO:0007669"/>
    <property type="project" value="TreeGrafter"/>
</dbReference>
<evidence type="ECO:0000256" key="9">
    <source>
        <dbReference type="ARBA" id="ARBA00022723"/>
    </source>
</evidence>
<dbReference type="Pfam" id="PF13639">
    <property type="entry name" value="zf-RING_2"/>
    <property type="match status" value="1"/>
</dbReference>
<evidence type="ECO:0000256" key="8">
    <source>
        <dbReference type="ARBA" id="ARBA00022707"/>
    </source>
</evidence>
<keyword evidence="16" id="KW-0449">Lipoprotein</keyword>
<dbReference type="FunFam" id="3.30.40.10:FF:000235">
    <property type="entry name" value="E3 ubiquitin-protein ligase ZNRF1"/>
    <property type="match status" value="1"/>
</dbReference>
<dbReference type="GO" id="GO:0070936">
    <property type="term" value="P:protein K48-linked ubiquitination"/>
    <property type="evidence" value="ECO:0007669"/>
    <property type="project" value="TreeGrafter"/>
</dbReference>
<evidence type="ECO:0000256" key="16">
    <source>
        <dbReference type="ARBA" id="ARBA00023288"/>
    </source>
</evidence>
<evidence type="ECO:0000256" key="1">
    <source>
        <dbReference type="ARBA" id="ARBA00000900"/>
    </source>
</evidence>
<evidence type="ECO:0000256" key="19">
    <source>
        <dbReference type="ARBA" id="ARBA00042305"/>
    </source>
</evidence>
<keyword evidence="8" id="KW-0519">Myristate</keyword>
<evidence type="ECO:0000256" key="6">
    <source>
        <dbReference type="ARBA" id="ARBA00012483"/>
    </source>
</evidence>
<dbReference type="GO" id="GO:0005764">
    <property type="term" value="C:lysosome"/>
    <property type="evidence" value="ECO:0007669"/>
    <property type="project" value="UniProtKB-SubCell"/>
</dbReference>
<dbReference type="AlphaFoldDB" id="A0A8C6AJ34"/>
<evidence type="ECO:0000313" key="25">
    <source>
        <dbReference type="Ensembl" id="ENSMMNP00015001802.1"/>
    </source>
</evidence>
<keyword evidence="12" id="KW-0833">Ubl conjugation pathway</keyword>
<dbReference type="PANTHER" id="PTHR46661:SF2">
    <property type="entry name" value="E3 UBIQUITIN-PROTEIN LIGASE ZNRF1"/>
    <property type="match status" value="1"/>
</dbReference>
<feature type="compositionally biased region" description="Gly residues" evidence="22">
    <location>
        <begin position="34"/>
        <end position="49"/>
    </location>
</feature>
<dbReference type="SMART" id="SM00184">
    <property type="entry name" value="RING"/>
    <property type="match status" value="1"/>
</dbReference>
<evidence type="ECO:0000256" key="23">
    <source>
        <dbReference type="SAM" id="Phobius"/>
    </source>
</evidence>
<dbReference type="GeneTree" id="ENSGT00940000159278"/>
<feature type="region of interest" description="Disordered" evidence="22">
    <location>
        <begin position="1"/>
        <end position="78"/>
    </location>
</feature>
<dbReference type="SUPFAM" id="SSF57850">
    <property type="entry name" value="RING/U-box"/>
    <property type="match status" value="1"/>
</dbReference>
<reference evidence="25" key="1">
    <citation type="submission" date="2025-08" db="UniProtKB">
        <authorList>
            <consortium name="Ensembl"/>
        </authorList>
    </citation>
    <scope>IDENTIFICATION</scope>
</reference>
<dbReference type="GO" id="GO:0008270">
    <property type="term" value="F:zinc ion binding"/>
    <property type="evidence" value="ECO:0007669"/>
    <property type="project" value="UniProtKB-KW"/>
</dbReference>
<feature type="region of interest" description="Disordered" evidence="22">
    <location>
        <begin position="310"/>
        <end position="341"/>
    </location>
</feature>
<comment type="subcellular location">
    <subcellularLocation>
        <location evidence="3">Endosome</location>
    </subcellularLocation>
    <subcellularLocation>
        <location evidence="4">Lysosome</location>
    </subcellularLocation>
    <subcellularLocation>
        <location evidence="2">Membrane</location>
        <topology evidence="2">Peripheral membrane protein</topology>
    </subcellularLocation>
</comment>
<dbReference type="EC" id="2.3.2.27" evidence="6"/>
<dbReference type="InterPro" id="IPR001841">
    <property type="entry name" value="Znf_RING"/>
</dbReference>
<evidence type="ECO:0000256" key="18">
    <source>
        <dbReference type="ARBA" id="ARBA00042177"/>
    </source>
</evidence>
<name>A0A8C6AJ34_MONMO</name>
<evidence type="ECO:0000256" key="13">
    <source>
        <dbReference type="ARBA" id="ARBA00022833"/>
    </source>
</evidence>
<protein>
    <recommendedName>
        <fullName evidence="17">E3 ubiquitin-protein ligase ZNRF1</fullName>
        <ecNumber evidence="6">2.3.2.27</ecNumber>
    </recommendedName>
    <alternativeName>
        <fullName evidence="18">RING-type E3 ubiquitin transferase ZNRF1</fullName>
    </alternativeName>
    <alternativeName>
        <fullName evidence="19">Zinc/RING finger protein 1</fullName>
    </alternativeName>
</protein>
<evidence type="ECO:0000256" key="11">
    <source>
        <dbReference type="ARBA" id="ARBA00022771"/>
    </source>
</evidence>
<dbReference type="CDD" id="cd16695">
    <property type="entry name" value="mRING-CH-C4HC2H_ZNRF2"/>
    <property type="match status" value="1"/>
</dbReference>
<evidence type="ECO:0000256" key="15">
    <source>
        <dbReference type="ARBA" id="ARBA00023228"/>
    </source>
</evidence>
<organism evidence="25 26">
    <name type="scientific">Monodon monoceros</name>
    <name type="common">Narwhal</name>
    <name type="synonym">Ceratodon monodon</name>
    <dbReference type="NCBI Taxonomy" id="40151"/>
    <lineage>
        <taxon>Eukaryota</taxon>
        <taxon>Metazoa</taxon>
        <taxon>Chordata</taxon>
        <taxon>Craniata</taxon>
        <taxon>Vertebrata</taxon>
        <taxon>Euteleostomi</taxon>
        <taxon>Mammalia</taxon>
        <taxon>Eutheria</taxon>
        <taxon>Laurasiatheria</taxon>
        <taxon>Artiodactyla</taxon>
        <taxon>Whippomorpha</taxon>
        <taxon>Cetacea</taxon>
        <taxon>Odontoceti</taxon>
        <taxon>Monodontidae</taxon>
        <taxon>Monodon</taxon>
    </lineage>
</organism>
<feature type="compositionally biased region" description="Low complexity" evidence="22">
    <location>
        <begin position="225"/>
        <end position="235"/>
    </location>
</feature>
<evidence type="ECO:0000259" key="24">
    <source>
        <dbReference type="PROSITE" id="PS50089"/>
    </source>
</evidence>
<keyword evidence="7" id="KW-0808">Transferase</keyword>
<evidence type="ECO:0000313" key="26">
    <source>
        <dbReference type="Proteomes" id="UP000694561"/>
    </source>
</evidence>
<feature type="compositionally biased region" description="Basic residues" evidence="22">
    <location>
        <begin position="1"/>
        <end position="13"/>
    </location>
</feature>
<keyword evidence="9" id="KW-0479">Metal-binding</keyword>
<dbReference type="GO" id="GO:0005768">
    <property type="term" value="C:endosome"/>
    <property type="evidence" value="ECO:0007669"/>
    <property type="project" value="UniProtKB-SubCell"/>
</dbReference>
<feature type="domain" description="RING-type" evidence="24">
    <location>
        <begin position="420"/>
        <end position="460"/>
    </location>
</feature>
<evidence type="ECO:0000256" key="14">
    <source>
        <dbReference type="ARBA" id="ARBA00023136"/>
    </source>
</evidence>
<keyword evidence="26" id="KW-1185">Reference proteome</keyword>
<evidence type="ECO:0000256" key="4">
    <source>
        <dbReference type="ARBA" id="ARBA00004371"/>
    </source>
</evidence>
<keyword evidence="15" id="KW-0458">Lysosome</keyword>
<comment type="catalytic activity">
    <reaction evidence="1">
        <text>S-ubiquitinyl-[E2 ubiquitin-conjugating enzyme]-L-cysteine + [acceptor protein]-L-lysine = [E2 ubiquitin-conjugating enzyme]-L-cysteine + N(6)-ubiquitinyl-[acceptor protein]-L-lysine.</text>
        <dbReference type="EC" id="2.3.2.27"/>
    </reaction>
</comment>
<keyword evidence="23" id="KW-0812">Transmembrane</keyword>
<feature type="region of interest" description="Disordered" evidence="22">
    <location>
        <begin position="214"/>
        <end position="274"/>
    </location>
</feature>
<comment type="subunit">
    <text evidence="20">Interacts with AKT1, GLUL and TUBB2A. Interacts with ZNRF2. Interacts (via its RING domain) with UBE2N. Interacts (when phosphorylated) with YWHAE.</text>
</comment>
<gene>
    <name evidence="25" type="primary">ZNRF1</name>
</gene>
<evidence type="ECO:0000256" key="17">
    <source>
        <dbReference type="ARBA" id="ARBA00040227"/>
    </source>
</evidence>
<dbReference type="Proteomes" id="UP000694561">
    <property type="component" value="Unplaced"/>
</dbReference>
<keyword evidence="14 23" id="KW-0472">Membrane</keyword>
<keyword evidence="10" id="KW-0967">Endosome</keyword>
<evidence type="ECO:0000256" key="7">
    <source>
        <dbReference type="ARBA" id="ARBA00022679"/>
    </source>
</evidence>
<sequence>GGGRGRGRGRRLRSASLHCLHGGEERRRAQPGTEQGGAAGGAGGGGGCGWSESATPRDRGFPSSAWLPSAAARPRPGGVRVAVHGRGVLRRGTHPAPPALLRLLLSGGPPPRAPPCARPPARPPPPSLLPCSSPGFRGPGGGLWRAEPAPDCASLDLEGKHAFGLDRFKFLVWDPRSPASSARGFSFLFFFFFLFSFPVSFFDSLPLYARPTLPPLLRSGGGSRPPGSRPTGARASMGGKQSTAARSRGPFPGVSTDDSAVPPPGGAPHFGHYRAGGGAMGLRSRSVSSVAGMGMDPSTAGGVPFGLYTPASRGTGDSERAPGGGGSASDSTYAHGNGYQETGGGHHRDGMLYLGSRASLADALPLHIAPRWFSSHSGFKCPICSKSVASDEMEMHFIMCLSKPRLSYNDDVLTKDAGECVICLEELLQGDTIARLPCLCIYHKSCIDSWFEVNRSCPEHPAD</sequence>
<proteinExistence type="predicted"/>
<dbReference type="InterPro" id="IPR051878">
    <property type="entry name" value="ZNRF_ubiq-protein_ligase"/>
</dbReference>
<dbReference type="Ensembl" id="ENSMMNT00015001989.1">
    <property type="protein sequence ID" value="ENSMMNP00015001802.1"/>
    <property type="gene ID" value="ENSMMNG00015001402.1"/>
</dbReference>
<evidence type="ECO:0000256" key="22">
    <source>
        <dbReference type="SAM" id="MobiDB-lite"/>
    </source>
</evidence>
<keyword evidence="13" id="KW-0862">Zinc</keyword>
<dbReference type="InterPro" id="IPR013083">
    <property type="entry name" value="Znf_RING/FYVE/PHD"/>
</dbReference>
<dbReference type="Gene3D" id="3.30.40.10">
    <property type="entry name" value="Zinc/RING finger domain, C3HC4 (zinc finger)"/>
    <property type="match status" value="1"/>
</dbReference>
<evidence type="ECO:0000256" key="20">
    <source>
        <dbReference type="ARBA" id="ARBA00064385"/>
    </source>
</evidence>
<feature type="transmembrane region" description="Helical" evidence="23">
    <location>
        <begin position="185"/>
        <end position="209"/>
    </location>
</feature>
<dbReference type="GO" id="GO:0016020">
    <property type="term" value="C:membrane"/>
    <property type="evidence" value="ECO:0007669"/>
    <property type="project" value="UniProtKB-SubCell"/>
</dbReference>
<keyword evidence="11 21" id="KW-0863">Zinc-finger</keyword>
<dbReference type="GO" id="GO:0061630">
    <property type="term" value="F:ubiquitin protein ligase activity"/>
    <property type="evidence" value="ECO:0007669"/>
    <property type="project" value="UniProtKB-EC"/>
</dbReference>
<evidence type="ECO:0000256" key="10">
    <source>
        <dbReference type="ARBA" id="ARBA00022753"/>
    </source>
</evidence>
<evidence type="ECO:0000256" key="2">
    <source>
        <dbReference type="ARBA" id="ARBA00004170"/>
    </source>
</evidence>
<dbReference type="PROSITE" id="PS50089">
    <property type="entry name" value="ZF_RING_2"/>
    <property type="match status" value="1"/>
</dbReference>
<reference evidence="25" key="2">
    <citation type="submission" date="2025-09" db="UniProtKB">
        <authorList>
            <consortium name="Ensembl"/>
        </authorList>
    </citation>
    <scope>IDENTIFICATION</scope>
</reference>
<evidence type="ECO:0000256" key="21">
    <source>
        <dbReference type="PROSITE-ProRule" id="PRU00175"/>
    </source>
</evidence>